<keyword evidence="3" id="KW-1185">Reference proteome</keyword>
<sequence>MKIKKVILTSVAALSLFATSAATATSSMTPVVSNASVHKVVRHHKGHKHVKARKHVKSRRRERSVKFNFLFKVVSKGHATKYFYTKTKTPKLDKYARYDGWNIKATKVRGYSIKHRSTYYRVYGDHKVGRDVLPYTTYVSRHNKPIKVSSFTRKNARRYSAHSSIDYIKVWSDKGAHRISKKTFNRLNNHLTRFFHLDK</sequence>
<protein>
    <submittedName>
        <fullName evidence="2">Uncharacterized protein</fullName>
    </submittedName>
</protein>
<feature type="chain" id="PRO_5039057701" evidence="1">
    <location>
        <begin position="25"/>
        <end position="199"/>
    </location>
</feature>
<keyword evidence="1" id="KW-0732">Signal</keyword>
<proteinExistence type="predicted"/>
<accession>A0A387ARB7</accession>
<name>A0A387ARB7_9LACO</name>
<dbReference type="RefSeq" id="WP_120783763.1">
    <property type="nucleotide sequence ID" value="NZ_CP032626.1"/>
</dbReference>
<dbReference type="AlphaFoldDB" id="A0A387ARB7"/>
<reference evidence="2 3" key="1">
    <citation type="submission" date="2018-09" db="EMBL/GenBank/DDBJ databases">
        <title>Genome sequencing of strain BHWM-4.</title>
        <authorList>
            <person name="Heo J."/>
            <person name="Kim S.-J."/>
            <person name="Kwon S.-W."/>
        </authorList>
    </citation>
    <scope>NUCLEOTIDE SEQUENCE [LARGE SCALE GENOMIC DNA]</scope>
    <source>
        <strain evidence="2 3">BHWM-4</strain>
    </source>
</reference>
<dbReference type="KEGG" id="abom:D7I45_00040"/>
<organism evidence="2 3">
    <name type="scientific">Apilactobacillus bombintestini</name>
    <dbReference type="NCBI Taxonomy" id="2419772"/>
    <lineage>
        <taxon>Bacteria</taxon>
        <taxon>Bacillati</taxon>
        <taxon>Bacillota</taxon>
        <taxon>Bacilli</taxon>
        <taxon>Lactobacillales</taxon>
        <taxon>Lactobacillaceae</taxon>
        <taxon>Apilactobacillus</taxon>
    </lineage>
</organism>
<gene>
    <name evidence="2" type="ORF">D7I45_00040</name>
</gene>
<evidence type="ECO:0000313" key="3">
    <source>
        <dbReference type="Proteomes" id="UP000272003"/>
    </source>
</evidence>
<feature type="signal peptide" evidence="1">
    <location>
        <begin position="1"/>
        <end position="24"/>
    </location>
</feature>
<dbReference type="EMBL" id="CP032626">
    <property type="protein sequence ID" value="AYF91989.1"/>
    <property type="molecule type" value="Genomic_DNA"/>
</dbReference>
<dbReference type="Proteomes" id="UP000272003">
    <property type="component" value="Chromosome"/>
</dbReference>
<evidence type="ECO:0000313" key="2">
    <source>
        <dbReference type="EMBL" id="AYF91989.1"/>
    </source>
</evidence>
<evidence type="ECO:0000256" key="1">
    <source>
        <dbReference type="SAM" id="SignalP"/>
    </source>
</evidence>